<dbReference type="EMBL" id="MU971356">
    <property type="protein sequence ID" value="KAK9238471.1"/>
    <property type="molecule type" value="Genomic_DNA"/>
</dbReference>
<dbReference type="Proteomes" id="UP001433508">
    <property type="component" value="Unassembled WGS sequence"/>
</dbReference>
<keyword evidence="1" id="KW-0378">Hydrolase</keyword>
<organism evidence="1 2">
    <name type="scientific">Lipomyces kononenkoae</name>
    <name type="common">Yeast</name>
    <dbReference type="NCBI Taxonomy" id="34357"/>
    <lineage>
        <taxon>Eukaryota</taxon>
        <taxon>Fungi</taxon>
        <taxon>Dikarya</taxon>
        <taxon>Ascomycota</taxon>
        <taxon>Saccharomycotina</taxon>
        <taxon>Lipomycetes</taxon>
        <taxon>Lipomycetales</taxon>
        <taxon>Lipomycetaceae</taxon>
        <taxon>Lipomyces</taxon>
    </lineage>
</organism>
<sequence>MCRRVWLQIPKPGNVRAREPRRKPRPTIRGRIHTFTAVCALLRQVLDVAGTFHRQTSSNVSVRNFPELLKRGGESVISTVPVWSTLLMSAYGDTFNVNCRAENVRGYAQSLSLKDGVVRTELEWHPNGNESQAIWLAYEVSAHRAIPPLAMVKLDVVARQDTKITLSDILDGAGSLRTIFLEKNYSSSDGTGMWTGVRPYGLRNVRAYEYSHLEFSDTDAVNLTGLRPSGVVNNKNPATISQEFDVTLEAGKMFTTYKFVGIASSDAYKDPKRVAACTARIGATIGYRLAMADHRLEWHKLWESGDIVFPGDVELHPEPSC</sequence>
<accession>A0ACC3T3H4</accession>
<evidence type="ECO:0000313" key="2">
    <source>
        <dbReference type="Proteomes" id="UP001433508"/>
    </source>
</evidence>
<reference evidence="2" key="1">
    <citation type="journal article" date="2024" name="Front. Bioeng. Biotechnol.">
        <title>Genome-scale model development and genomic sequencing of the oleaginous clade Lipomyces.</title>
        <authorList>
            <person name="Czajka J.J."/>
            <person name="Han Y."/>
            <person name="Kim J."/>
            <person name="Mondo S.J."/>
            <person name="Hofstad B.A."/>
            <person name="Robles A."/>
            <person name="Haridas S."/>
            <person name="Riley R."/>
            <person name="LaButti K."/>
            <person name="Pangilinan J."/>
            <person name="Andreopoulos W."/>
            <person name="Lipzen A."/>
            <person name="Yan J."/>
            <person name="Wang M."/>
            <person name="Ng V."/>
            <person name="Grigoriev I.V."/>
            <person name="Spatafora J.W."/>
            <person name="Magnuson J.K."/>
            <person name="Baker S.E."/>
            <person name="Pomraning K.R."/>
        </authorList>
    </citation>
    <scope>NUCLEOTIDE SEQUENCE [LARGE SCALE GENOMIC DNA]</scope>
    <source>
        <strain evidence="2">CBS 7786</strain>
    </source>
</reference>
<protein>
    <submittedName>
        <fullName evidence="1">Glycosyl hydrolase family 65, N-terminal domain-containing protein</fullName>
    </submittedName>
</protein>
<evidence type="ECO:0000313" key="1">
    <source>
        <dbReference type="EMBL" id="KAK9238471.1"/>
    </source>
</evidence>
<comment type="caution">
    <text evidence="1">The sequence shown here is derived from an EMBL/GenBank/DDBJ whole genome shotgun (WGS) entry which is preliminary data.</text>
</comment>
<gene>
    <name evidence="1" type="ORF">V1525DRAFT_387539</name>
</gene>
<keyword evidence="2" id="KW-1185">Reference proteome</keyword>
<proteinExistence type="predicted"/>
<name>A0ACC3T3H4_LIPKO</name>